<dbReference type="EMBL" id="BAER01000096">
    <property type="protein sequence ID" value="GAC34191.1"/>
    <property type="molecule type" value="Genomic_DNA"/>
</dbReference>
<accession>K6ZDM1</accession>
<organism evidence="1 2">
    <name type="scientific">Paraglaciecola polaris LMG 21857</name>
    <dbReference type="NCBI Taxonomy" id="1129793"/>
    <lineage>
        <taxon>Bacteria</taxon>
        <taxon>Pseudomonadati</taxon>
        <taxon>Pseudomonadota</taxon>
        <taxon>Gammaproteobacteria</taxon>
        <taxon>Alteromonadales</taxon>
        <taxon>Alteromonadaceae</taxon>
        <taxon>Paraglaciecola</taxon>
    </lineage>
</organism>
<evidence type="ECO:0000313" key="2">
    <source>
        <dbReference type="Proteomes" id="UP000006322"/>
    </source>
</evidence>
<reference evidence="2" key="1">
    <citation type="journal article" date="2014" name="Environ. Microbiol.">
        <title>Comparative genomics of the marine bacterial genus Glaciecola reveals the high degree of genomic diversity and genomic characteristic for cold adaptation.</title>
        <authorList>
            <person name="Qin Q.L."/>
            <person name="Xie B.B."/>
            <person name="Yu Y."/>
            <person name="Shu Y.L."/>
            <person name="Rong J.C."/>
            <person name="Zhang Y.J."/>
            <person name="Zhao D.L."/>
            <person name="Chen X.L."/>
            <person name="Zhang X.Y."/>
            <person name="Chen B."/>
            <person name="Zhou B.C."/>
            <person name="Zhang Y.Z."/>
        </authorList>
    </citation>
    <scope>NUCLEOTIDE SEQUENCE [LARGE SCALE GENOMIC DNA]</scope>
    <source>
        <strain evidence="2">LMG 21857</strain>
    </source>
</reference>
<comment type="caution">
    <text evidence="1">The sequence shown here is derived from an EMBL/GenBank/DDBJ whole genome shotgun (WGS) entry which is preliminary data.</text>
</comment>
<evidence type="ECO:0000313" key="1">
    <source>
        <dbReference type="EMBL" id="GAC34191.1"/>
    </source>
</evidence>
<dbReference type="AlphaFoldDB" id="K6ZDM1"/>
<name>K6ZDM1_9ALTE</name>
<dbReference type="STRING" id="1129793.GPLA_3302"/>
<gene>
    <name evidence="1" type="ORF">GPLA_3302</name>
</gene>
<sequence length="48" mass="5508">MQCTGSVNQRLTLAVFLLFNDPVNTRRLNSVSHGFDWPFCTTIRVVRP</sequence>
<proteinExistence type="predicted"/>
<protein>
    <submittedName>
        <fullName evidence="1">Uncharacterized protein</fullName>
    </submittedName>
</protein>
<keyword evidence="2" id="KW-1185">Reference proteome</keyword>
<dbReference type="Proteomes" id="UP000006322">
    <property type="component" value="Unassembled WGS sequence"/>
</dbReference>